<feature type="compositionally biased region" description="Basic residues" evidence="10">
    <location>
        <begin position="439"/>
        <end position="448"/>
    </location>
</feature>
<proteinExistence type="inferred from homology"/>
<dbReference type="InterPro" id="IPR000611">
    <property type="entry name" value="NPY_rcpt"/>
</dbReference>
<dbReference type="InterPro" id="IPR017452">
    <property type="entry name" value="GPCR_Rhodpsn_7TM"/>
</dbReference>
<evidence type="ECO:0000256" key="1">
    <source>
        <dbReference type="ARBA" id="ARBA00004141"/>
    </source>
</evidence>
<comment type="similarity">
    <text evidence="2 9">Belongs to the G-protein coupled receptor 1 family.</text>
</comment>
<evidence type="ECO:0000256" key="7">
    <source>
        <dbReference type="ARBA" id="ARBA00023170"/>
    </source>
</evidence>
<organism evidence="13 14">
    <name type="scientific">Owenia fusiformis</name>
    <name type="common">Polychaete worm</name>
    <dbReference type="NCBI Taxonomy" id="6347"/>
    <lineage>
        <taxon>Eukaryota</taxon>
        <taxon>Metazoa</taxon>
        <taxon>Spiralia</taxon>
        <taxon>Lophotrochozoa</taxon>
        <taxon>Annelida</taxon>
        <taxon>Polychaeta</taxon>
        <taxon>Sedentaria</taxon>
        <taxon>Canalipalpata</taxon>
        <taxon>Sabellida</taxon>
        <taxon>Oweniida</taxon>
        <taxon>Oweniidae</taxon>
        <taxon>Owenia</taxon>
    </lineage>
</organism>
<feature type="transmembrane region" description="Helical" evidence="11">
    <location>
        <begin position="106"/>
        <end position="128"/>
    </location>
</feature>
<dbReference type="GO" id="GO:0005886">
    <property type="term" value="C:plasma membrane"/>
    <property type="evidence" value="ECO:0007669"/>
    <property type="project" value="TreeGrafter"/>
</dbReference>
<keyword evidence="7 9" id="KW-0675">Receptor</keyword>
<dbReference type="AlphaFoldDB" id="A0A8S4PI43"/>
<dbReference type="PROSITE" id="PS50262">
    <property type="entry name" value="G_PROTEIN_RECEP_F1_2"/>
    <property type="match status" value="1"/>
</dbReference>
<keyword evidence="3 9" id="KW-0812">Transmembrane</keyword>
<reference evidence="13" key="1">
    <citation type="submission" date="2022-03" db="EMBL/GenBank/DDBJ databases">
        <authorList>
            <person name="Martin C."/>
        </authorList>
    </citation>
    <scope>NUCLEOTIDE SEQUENCE</scope>
</reference>
<dbReference type="OrthoDB" id="5975505at2759"/>
<dbReference type="Gene3D" id="1.20.1070.10">
    <property type="entry name" value="Rhodopsin 7-helix transmembrane proteins"/>
    <property type="match status" value="1"/>
</dbReference>
<dbReference type="SUPFAM" id="SSF81321">
    <property type="entry name" value="Family A G protein-coupled receptor-like"/>
    <property type="match status" value="1"/>
</dbReference>
<feature type="transmembrane region" description="Helical" evidence="11">
    <location>
        <begin position="180"/>
        <end position="198"/>
    </location>
</feature>
<accession>A0A8S4PI43</accession>
<evidence type="ECO:0000256" key="11">
    <source>
        <dbReference type="SAM" id="Phobius"/>
    </source>
</evidence>
<feature type="transmembrane region" description="Helical" evidence="11">
    <location>
        <begin position="362"/>
        <end position="382"/>
    </location>
</feature>
<dbReference type="PANTHER" id="PTHR45695">
    <property type="entry name" value="LEUCOKININ RECEPTOR-RELATED"/>
    <property type="match status" value="1"/>
</dbReference>
<evidence type="ECO:0000256" key="2">
    <source>
        <dbReference type="ARBA" id="ARBA00010663"/>
    </source>
</evidence>
<sequence length="448" mass="51341">MELTKSHIMATTLSTVSEMISENATIFATTVVSAVEMNNTTTSKIDDYKNIVNFNNTGINTTNMTTDVLNNFIQSIDDPLPDFSYEDYNYLNEMKKVGHLEMALKVFFYSIIICLALVGNTLVIFIVWRSKSMRTTTNYYIVNLAVSDILVTLCCSWVHLVDDLSEGWVLGPIFCKINSFAQVLVLVSSTLTLTLIACDRFFGVMFAMRAHMTERRASFFILAVWLSSFAIATPLLVYREQLDRQWKDHHEIWCNDAHAWPKSARMIYYCVVTLLLFFLPLGIMGVGYSLIIWRLRSTHVPGEHVSDRNYQHKVKKRVVLMLIIILVLFAVCWGPIQGYILFAEFRMQHQRPLPSWSEQFHFYASALAFSNSAVNPFIYAGFNDNFRKGFKEVFNLRIIRRRYSAFELRTESIYQSSSISRHSARTCETTNGVAGSRASSRRSGSRSQ</sequence>
<dbReference type="Pfam" id="PF00001">
    <property type="entry name" value="7tm_1"/>
    <property type="match status" value="1"/>
</dbReference>
<feature type="region of interest" description="Disordered" evidence="10">
    <location>
        <begin position="425"/>
        <end position="448"/>
    </location>
</feature>
<gene>
    <name evidence="13" type="ORF">OFUS_LOCUS18286</name>
</gene>
<evidence type="ECO:0000256" key="6">
    <source>
        <dbReference type="ARBA" id="ARBA00023136"/>
    </source>
</evidence>
<comment type="caution">
    <text evidence="13">The sequence shown here is derived from an EMBL/GenBank/DDBJ whole genome shotgun (WGS) entry which is preliminary data.</text>
</comment>
<dbReference type="Proteomes" id="UP000749559">
    <property type="component" value="Unassembled WGS sequence"/>
</dbReference>
<dbReference type="EMBL" id="CAIIXF020000009">
    <property type="protein sequence ID" value="CAH1793438.1"/>
    <property type="molecule type" value="Genomic_DNA"/>
</dbReference>
<keyword evidence="14" id="KW-1185">Reference proteome</keyword>
<dbReference type="PRINTS" id="PR00237">
    <property type="entry name" value="GPCRRHODOPSN"/>
</dbReference>
<feature type="transmembrane region" description="Helical" evidence="11">
    <location>
        <begin position="140"/>
        <end position="160"/>
    </location>
</feature>
<comment type="subcellular location">
    <subcellularLocation>
        <location evidence="1">Membrane</location>
        <topology evidence="1">Multi-pass membrane protein</topology>
    </subcellularLocation>
</comment>
<keyword evidence="8 9" id="KW-0807">Transducer</keyword>
<evidence type="ECO:0000259" key="12">
    <source>
        <dbReference type="PROSITE" id="PS50262"/>
    </source>
</evidence>
<dbReference type="FunFam" id="1.20.1070.10:FF:000291">
    <property type="entry name" value="Predicted protein"/>
    <property type="match status" value="1"/>
</dbReference>
<evidence type="ECO:0000256" key="4">
    <source>
        <dbReference type="ARBA" id="ARBA00022989"/>
    </source>
</evidence>
<feature type="transmembrane region" description="Helical" evidence="11">
    <location>
        <begin position="219"/>
        <end position="238"/>
    </location>
</feature>
<protein>
    <recommendedName>
        <fullName evidence="12">G-protein coupled receptors family 1 profile domain-containing protein</fullName>
    </recommendedName>
</protein>
<keyword evidence="4 11" id="KW-1133">Transmembrane helix</keyword>
<dbReference type="SMART" id="SM01381">
    <property type="entry name" value="7TM_GPCR_Srsx"/>
    <property type="match status" value="1"/>
</dbReference>
<keyword evidence="6 11" id="KW-0472">Membrane</keyword>
<evidence type="ECO:0000313" key="13">
    <source>
        <dbReference type="EMBL" id="CAH1793438.1"/>
    </source>
</evidence>
<feature type="domain" description="G-protein coupled receptors family 1 profile" evidence="12">
    <location>
        <begin position="119"/>
        <end position="379"/>
    </location>
</feature>
<feature type="transmembrane region" description="Helical" evidence="11">
    <location>
        <begin position="266"/>
        <end position="291"/>
    </location>
</feature>
<dbReference type="GO" id="GO:0004983">
    <property type="term" value="F:neuropeptide Y receptor activity"/>
    <property type="evidence" value="ECO:0007669"/>
    <property type="project" value="InterPro"/>
</dbReference>
<dbReference type="InterPro" id="IPR000276">
    <property type="entry name" value="GPCR_Rhodpsn"/>
</dbReference>
<evidence type="ECO:0000313" key="14">
    <source>
        <dbReference type="Proteomes" id="UP000749559"/>
    </source>
</evidence>
<evidence type="ECO:0000256" key="3">
    <source>
        <dbReference type="ARBA" id="ARBA00022692"/>
    </source>
</evidence>
<feature type="transmembrane region" description="Helical" evidence="11">
    <location>
        <begin position="318"/>
        <end position="342"/>
    </location>
</feature>
<dbReference type="PROSITE" id="PS00237">
    <property type="entry name" value="G_PROTEIN_RECEP_F1_1"/>
    <property type="match status" value="1"/>
</dbReference>
<evidence type="ECO:0000256" key="9">
    <source>
        <dbReference type="RuleBase" id="RU000688"/>
    </source>
</evidence>
<keyword evidence="5 9" id="KW-0297">G-protein coupled receptor</keyword>
<dbReference type="PRINTS" id="PR01012">
    <property type="entry name" value="NRPEPTIDEYR"/>
</dbReference>
<name>A0A8S4PI43_OWEFU</name>
<evidence type="ECO:0000256" key="5">
    <source>
        <dbReference type="ARBA" id="ARBA00023040"/>
    </source>
</evidence>
<evidence type="ECO:0000256" key="10">
    <source>
        <dbReference type="SAM" id="MobiDB-lite"/>
    </source>
</evidence>
<evidence type="ECO:0000256" key="8">
    <source>
        <dbReference type="ARBA" id="ARBA00023224"/>
    </source>
</evidence>
<dbReference type="PANTHER" id="PTHR45695:SF28">
    <property type="entry name" value="G-PROTEIN COUPLED RECEPTORS FAMILY 1 PROFILE DOMAIN-CONTAINING PROTEIN"/>
    <property type="match status" value="1"/>
</dbReference>